<keyword evidence="2" id="KW-1185">Reference proteome</keyword>
<evidence type="ECO:0000313" key="2">
    <source>
        <dbReference type="Proteomes" id="UP001054945"/>
    </source>
</evidence>
<comment type="caution">
    <text evidence="1">The sequence shown here is derived from an EMBL/GenBank/DDBJ whole genome shotgun (WGS) entry which is preliminary data.</text>
</comment>
<organism evidence="1 2">
    <name type="scientific">Caerostris extrusa</name>
    <name type="common">Bark spider</name>
    <name type="synonym">Caerostris bankana</name>
    <dbReference type="NCBI Taxonomy" id="172846"/>
    <lineage>
        <taxon>Eukaryota</taxon>
        <taxon>Metazoa</taxon>
        <taxon>Ecdysozoa</taxon>
        <taxon>Arthropoda</taxon>
        <taxon>Chelicerata</taxon>
        <taxon>Arachnida</taxon>
        <taxon>Araneae</taxon>
        <taxon>Araneomorphae</taxon>
        <taxon>Entelegynae</taxon>
        <taxon>Araneoidea</taxon>
        <taxon>Araneidae</taxon>
        <taxon>Caerostris</taxon>
    </lineage>
</organism>
<gene>
    <name evidence="1" type="ORF">CEXT_105281</name>
</gene>
<evidence type="ECO:0000313" key="1">
    <source>
        <dbReference type="EMBL" id="GIY44218.1"/>
    </source>
</evidence>
<dbReference type="EMBL" id="BPLR01011109">
    <property type="protein sequence ID" value="GIY44218.1"/>
    <property type="molecule type" value="Genomic_DNA"/>
</dbReference>
<accession>A0AAV4TCD0</accession>
<dbReference type="AlphaFoldDB" id="A0AAV4TCD0"/>
<name>A0AAV4TCD0_CAEEX</name>
<protein>
    <submittedName>
        <fullName evidence="1">Uncharacterized protein</fullName>
    </submittedName>
</protein>
<proteinExistence type="predicted"/>
<sequence>MGRKWRILFDLLRRITRVTDEEESRTHWNSDRKSRTLRRFIHIILVFVVEKASPFINDGDACISTDLSKKYLFIYFGNDKNRTSTNGITMTGFNVRQQVFMGFRIFLQYF</sequence>
<reference evidence="1 2" key="1">
    <citation type="submission" date="2021-06" db="EMBL/GenBank/DDBJ databases">
        <title>Caerostris extrusa draft genome.</title>
        <authorList>
            <person name="Kono N."/>
            <person name="Arakawa K."/>
        </authorList>
    </citation>
    <scope>NUCLEOTIDE SEQUENCE [LARGE SCALE GENOMIC DNA]</scope>
</reference>
<dbReference type="Proteomes" id="UP001054945">
    <property type="component" value="Unassembled WGS sequence"/>
</dbReference>